<feature type="transmembrane region" description="Helical" evidence="5">
    <location>
        <begin position="288"/>
        <end position="307"/>
    </location>
</feature>
<keyword evidence="2 5" id="KW-0812">Transmembrane</keyword>
<evidence type="ECO:0000313" key="8">
    <source>
        <dbReference type="Proteomes" id="UP000478417"/>
    </source>
</evidence>
<feature type="transmembrane region" description="Helical" evidence="5">
    <location>
        <begin position="86"/>
        <end position="107"/>
    </location>
</feature>
<feature type="transmembrane region" description="Helical" evidence="5">
    <location>
        <begin position="263"/>
        <end position="282"/>
    </location>
</feature>
<evidence type="ECO:0000256" key="4">
    <source>
        <dbReference type="ARBA" id="ARBA00023136"/>
    </source>
</evidence>
<comment type="subcellular location">
    <subcellularLocation>
        <location evidence="1">Membrane</location>
        <topology evidence="1">Multi-pass membrane protein</topology>
    </subcellularLocation>
</comment>
<comment type="caution">
    <text evidence="7">The sequence shown here is derived from an EMBL/GenBank/DDBJ whole genome shotgun (WGS) entry which is preliminary data.</text>
</comment>
<keyword evidence="4 5" id="KW-0472">Membrane</keyword>
<feature type="transmembrane region" description="Helical" evidence="5">
    <location>
        <begin position="435"/>
        <end position="454"/>
    </location>
</feature>
<feature type="transmembrane region" description="Helical" evidence="5">
    <location>
        <begin position="178"/>
        <end position="195"/>
    </location>
</feature>
<dbReference type="GO" id="GO:0016874">
    <property type="term" value="F:ligase activity"/>
    <property type="evidence" value="ECO:0007669"/>
    <property type="project" value="UniProtKB-KW"/>
</dbReference>
<reference evidence="7 8" key="1">
    <citation type="submission" date="2020-02" db="EMBL/GenBank/DDBJ databases">
        <title>Albibacoteraceae fam. nov., the first described family within the subdivision 4 Verrucomicrobia.</title>
        <authorList>
            <person name="Xi F."/>
        </authorList>
    </citation>
    <scope>NUCLEOTIDE SEQUENCE [LARGE SCALE GENOMIC DNA]</scope>
    <source>
        <strain evidence="7 8">CK1056</strain>
    </source>
</reference>
<dbReference type="RefSeq" id="WP_163961259.1">
    <property type="nucleotide sequence ID" value="NZ_JAAGNX010000001.1"/>
</dbReference>
<dbReference type="PANTHER" id="PTHR37422:SF13">
    <property type="entry name" value="LIPOPOLYSACCHARIDE BIOSYNTHESIS PROTEIN PA4999-RELATED"/>
    <property type="match status" value="1"/>
</dbReference>
<evidence type="ECO:0000313" key="7">
    <source>
        <dbReference type="EMBL" id="NDV60858.1"/>
    </source>
</evidence>
<feature type="transmembrane region" description="Helical" evidence="5">
    <location>
        <begin position="32"/>
        <end position="52"/>
    </location>
</feature>
<dbReference type="GO" id="GO:0016020">
    <property type="term" value="C:membrane"/>
    <property type="evidence" value="ECO:0007669"/>
    <property type="project" value="UniProtKB-SubCell"/>
</dbReference>
<name>A0A6B2LWK9_9BACT</name>
<accession>A0A6B2LWK9</accession>
<keyword evidence="3 5" id="KW-1133">Transmembrane helix</keyword>
<evidence type="ECO:0000259" key="6">
    <source>
        <dbReference type="Pfam" id="PF04932"/>
    </source>
</evidence>
<feature type="transmembrane region" description="Helical" evidence="5">
    <location>
        <begin position="58"/>
        <end position="74"/>
    </location>
</feature>
<keyword evidence="8" id="KW-1185">Reference proteome</keyword>
<evidence type="ECO:0000256" key="2">
    <source>
        <dbReference type="ARBA" id="ARBA00022692"/>
    </source>
</evidence>
<dbReference type="AlphaFoldDB" id="A0A6B2LWK9"/>
<protein>
    <submittedName>
        <fullName evidence="7">O-antigen ligase family protein</fullName>
    </submittedName>
</protein>
<feature type="transmembrane region" description="Helical" evidence="5">
    <location>
        <begin position="232"/>
        <end position="251"/>
    </location>
</feature>
<evidence type="ECO:0000256" key="3">
    <source>
        <dbReference type="ARBA" id="ARBA00022989"/>
    </source>
</evidence>
<dbReference type="Pfam" id="PF04932">
    <property type="entry name" value="Wzy_C"/>
    <property type="match status" value="1"/>
</dbReference>
<dbReference type="EMBL" id="JAAGNX010000001">
    <property type="protein sequence ID" value="NDV60858.1"/>
    <property type="molecule type" value="Genomic_DNA"/>
</dbReference>
<evidence type="ECO:0000256" key="1">
    <source>
        <dbReference type="ARBA" id="ARBA00004141"/>
    </source>
</evidence>
<feature type="transmembrane region" description="Helical" evidence="5">
    <location>
        <begin position="314"/>
        <end position="334"/>
    </location>
</feature>
<dbReference type="InterPro" id="IPR007016">
    <property type="entry name" value="O-antigen_ligase-rel_domated"/>
</dbReference>
<keyword evidence="7" id="KW-0436">Ligase</keyword>
<organism evidence="7 8">
    <name type="scientific">Oceanipulchritudo coccoides</name>
    <dbReference type="NCBI Taxonomy" id="2706888"/>
    <lineage>
        <taxon>Bacteria</taxon>
        <taxon>Pseudomonadati</taxon>
        <taxon>Verrucomicrobiota</taxon>
        <taxon>Opitutia</taxon>
        <taxon>Puniceicoccales</taxon>
        <taxon>Oceanipulchritudinaceae</taxon>
        <taxon>Oceanipulchritudo</taxon>
    </lineage>
</organism>
<feature type="transmembrane region" description="Helical" evidence="5">
    <location>
        <begin position="153"/>
        <end position="171"/>
    </location>
</feature>
<evidence type="ECO:0000256" key="5">
    <source>
        <dbReference type="SAM" id="Phobius"/>
    </source>
</evidence>
<feature type="transmembrane region" description="Helical" evidence="5">
    <location>
        <begin position="466"/>
        <end position="484"/>
    </location>
</feature>
<dbReference type="Proteomes" id="UP000478417">
    <property type="component" value="Unassembled WGS sequence"/>
</dbReference>
<dbReference type="PANTHER" id="PTHR37422">
    <property type="entry name" value="TEICHURONIC ACID BIOSYNTHESIS PROTEIN TUAE"/>
    <property type="match status" value="1"/>
</dbReference>
<proteinExistence type="predicted"/>
<feature type="domain" description="O-antigen ligase-related" evidence="6">
    <location>
        <begin position="273"/>
        <end position="445"/>
    </location>
</feature>
<sequence>MPDAVERFRKLTGKPKRSRREEGRPPVPPREWALVTLLLINILWLSFALGGVRLWGEITALFLSLATLFLLPRWNRGEIQGQPSPVFTLLKLPLFWFGLGLFVYFWIQSWNLAWEWTLVPDAKPKLVSQTPIVPWLPSGLFSPFEESNPVRSMIYYTIPWIACCSAWAGLMTRRSVGLLLHGLAISGLLFAIVALRQHFLDLDRILGIFPTVPSKVRADIPFWGTLVNENHAAFYLILVNGLCLGLFLSGWHRDIRLFKKGGGAWMLYLGFGIVASFAALMAQARGAIGFLVLQWILFLIICSVFLVRSFGKRGIAFPITVVALMATLLLTFVVNPAIFERQKKEWIETFNLVENPELEARYFMTRIGWDMIKDKPWYGHGAGGWRYIHFPYKAKYPEFITEHNQWKPNPYTGKRERRKVTTWFQNAHVDLLEYVIEWGIVGCLFPLMAAGWLVSRAIRSYRGWDAGGLTILMTVLVVWLGAAVEFHFRIPLVLLAWCLAFTTITKLSDLQAP</sequence>
<dbReference type="InterPro" id="IPR051533">
    <property type="entry name" value="WaaL-like"/>
</dbReference>
<gene>
    <name evidence="7" type="ORF">G0Q06_00160</name>
</gene>